<evidence type="ECO:0000313" key="3">
    <source>
        <dbReference type="Proteomes" id="UP001600888"/>
    </source>
</evidence>
<reference evidence="2 3" key="1">
    <citation type="submission" date="2024-03" db="EMBL/GenBank/DDBJ databases">
        <title>A high-quality draft genome sequence of Diaporthe vaccinii, a causative agent of upright dieback and viscid rot disease in cranberry plants.</title>
        <authorList>
            <person name="Sarrasin M."/>
            <person name="Lang B.F."/>
            <person name="Burger G."/>
        </authorList>
    </citation>
    <scope>NUCLEOTIDE SEQUENCE [LARGE SCALE GENOMIC DNA]</scope>
    <source>
        <strain evidence="2 3">IS7</strain>
    </source>
</reference>
<evidence type="ECO:0000256" key="1">
    <source>
        <dbReference type="SAM" id="MobiDB-lite"/>
    </source>
</evidence>
<comment type="caution">
    <text evidence="2">The sequence shown here is derived from an EMBL/GenBank/DDBJ whole genome shotgun (WGS) entry which is preliminary data.</text>
</comment>
<sequence length="116" mass="12954">MPGVPTITVTDPGGKTWWPKDPNSYITPQEWAATSVRVTEQHDGPEGEAHRASFQEAYRKGLDNKPMGMRPEVLYCCACWGKQAEIEEEEARVANEACVAQEQATTKEWNAFIEGI</sequence>
<gene>
    <name evidence="2" type="ORF">FJTKL_09358</name>
</gene>
<protein>
    <submittedName>
        <fullName evidence="2">Uncharacterized protein</fullName>
    </submittedName>
</protein>
<dbReference type="Proteomes" id="UP001600888">
    <property type="component" value="Unassembled WGS sequence"/>
</dbReference>
<keyword evidence="3" id="KW-1185">Reference proteome</keyword>
<dbReference type="EMBL" id="JBAWTH010000003">
    <property type="protein sequence ID" value="KAL2292380.1"/>
    <property type="molecule type" value="Genomic_DNA"/>
</dbReference>
<name>A0ABR4FCG5_9PEZI</name>
<evidence type="ECO:0000313" key="2">
    <source>
        <dbReference type="EMBL" id="KAL2292380.1"/>
    </source>
</evidence>
<accession>A0ABR4FCG5</accession>
<proteinExistence type="predicted"/>
<organism evidence="2 3">
    <name type="scientific">Diaporthe vaccinii</name>
    <dbReference type="NCBI Taxonomy" id="105482"/>
    <lineage>
        <taxon>Eukaryota</taxon>
        <taxon>Fungi</taxon>
        <taxon>Dikarya</taxon>
        <taxon>Ascomycota</taxon>
        <taxon>Pezizomycotina</taxon>
        <taxon>Sordariomycetes</taxon>
        <taxon>Sordariomycetidae</taxon>
        <taxon>Diaporthales</taxon>
        <taxon>Diaporthaceae</taxon>
        <taxon>Diaporthe</taxon>
        <taxon>Diaporthe eres species complex</taxon>
    </lineage>
</organism>
<feature type="region of interest" description="Disordered" evidence="1">
    <location>
        <begin position="1"/>
        <end position="22"/>
    </location>
</feature>